<accession>A0A4V3HVW9</accession>
<dbReference type="EMBL" id="PECC01000026">
    <property type="protein sequence ID" value="TDZ52993.1"/>
    <property type="molecule type" value="Genomic_DNA"/>
</dbReference>
<evidence type="ECO:0000313" key="2">
    <source>
        <dbReference type="EMBL" id="TDZ52993.1"/>
    </source>
</evidence>
<keyword evidence="3" id="KW-1185">Reference proteome</keyword>
<feature type="compositionally biased region" description="Polar residues" evidence="1">
    <location>
        <begin position="38"/>
        <end position="54"/>
    </location>
</feature>
<gene>
    <name evidence="2" type="ORF">CCUG63697_01479</name>
</gene>
<reference evidence="2 3" key="1">
    <citation type="journal article" date="2019" name="Sci. Rep.">
        <title>Extended insight into the Mycobacterium chelonae-abscessus complex through whole genome sequencing of Mycobacterium salmoniphilum outbreak and Mycobacterium salmoniphilum-like strains.</title>
        <authorList>
            <person name="Behra P.R.K."/>
            <person name="Das S."/>
            <person name="Pettersson B.M.F."/>
            <person name="Shirreff L."/>
            <person name="DuCote T."/>
            <person name="Jacobsson K.G."/>
            <person name="Ennis D.G."/>
            <person name="Kirsebom L.A."/>
        </authorList>
    </citation>
    <scope>NUCLEOTIDE SEQUENCE [LARGE SCALE GENOMIC DNA]</scope>
    <source>
        <strain evidence="2 3">CCUG 63697</strain>
    </source>
</reference>
<sequence length="54" mass="5756" precursor="true">MSSRREAVTLIIGALMLFGAVTTMTEAEERAHTRATASVSESVSDYSVPNTVNP</sequence>
<proteinExistence type="predicted"/>
<organism evidence="2 3">
    <name type="scientific">Mycobacteroides franklinii</name>
    <dbReference type="NCBI Taxonomy" id="948102"/>
    <lineage>
        <taxon>Bacteria</taxon>
        <taxon>Bacillati</taxon>
        <taxon>Actinomycetota</taxon>
        <taxon>Actinomycetes</taxon>
        <taxon>Mycobacteriales</taxon>
        <taxon>Mycobacteriaceae</taxon>
        <taxon>Mycobacteroides</taxon>
    </lineage>
</organism>
<feature type="region of interest" description="Disordered" evidence="1">
    <location>
        <begin position="32"/>
        <end position="54"/>
    </location>
</feature>
<dbReference type="RefSeq" id="WP_191987075.1">
    <property type="nucleotide sequence ID" value="NZ_PECB01000003.1"/>
</dbReference>
<name>A0A4V3HVW9_9MYCO</name>
<dbReference type="AlphaFoldDB" id="A0A4V3HVW9"/>
<evidence type="ECO:0000256" key="1">
    <source>
        <dbReference type="SAM" id="MobiDB-lite"/>
    </source>
</evidence>
<evidence type="ECO:0000313" key="3">
    <source>
        <dbReference type="Proteomes" id="UP000295165"/>
    </source>
</evidence>
<protein>
    <submittedName>
        <fullName evidence="2">Uncharacterized protein</fullName>
    </submittedName>
</protein>
<comment type="caution">
    <text evidence="2">The sequence shown here is derived from an EMBL/GenBank/DDBJ whole genome shotgun (WGS) entry which is preliminary data.</text>
</comment>
<dbReference type="Proteomes" id="UP000295165">
    <property type="component" value="Unassembled WGS sequence"/>
</dbReference>